<reference evidence="2" key="1">
    <citation type="journal article" date="2020" name="bioRxiv">
        <title>A rank-normalized archaeal taxonomy based on genome phylogeny resolves widespread incomplete and uneven classifications.</title>
        <authorList>
            <person name="Rinke C."/>
            <person name="Chuvochina M."/>
            <person name="Mussig A.J."/>
            <person name="Chaumeil P.-A."/>
            <person name="Waite D.W."/>
            <person name="Whitman W.B."/>
            <person name="Parks D.H."/>
            <person name="Hugenholtz P."/>
        </authorList>
    </citation>
    <scope>NUCLEOTIDE SEQUENCE [LARGE SCALE GENOMIC DNA]</scope>
</reference>
<dbReference type="Proteomes" id="UP000565078">
    <property type="component" value="Unassembled WGS sequence"/>
</dbReference>
<accession>A0A7J4IUA3</accession>
<dbReference type="EMBL" id="DUGC01000006">
    <property type="protein sequence ID" value="HIH09108.1"/>
    <property type="molecule type" value="Genomic_DNA"/>
</dbReference>
<evidence type="ECO:0000313" key="1">
    <source>
        <dbReference type="EMBL" id="HIH09108.1"/>
    </source>
</evidence>
<protein>
    <submittedName>
        <fullName evidence="1">Hsp20 family protein</fullName>
    </submittedName>
</protein>
<dbReference type="InterPro" id="IPR008978">
    <property type="entry name" value="HSP20-like_chaperone"/>
</dbReference>
<organism evidence="1 2">
    <name type="scientific">Candidatus Iainarchaeum sp</name>
    <dbReference type="NCBI Taxonomy" id="3101447"/>
    <lineage>
        <taxon>Archaea</taxon>
        <taxon>Candidatus Iainarchaeota</taxon>
        <taxon>Candidatus Iainarchaeia</taxon>
        <taxon>Candidatus Iainarchaeales</taxon>
        <taxon>Candidatus Iainarchaeaceae</taxon>
        <taxon>Candidatus Iainarchaeum</taxon>
    </lineage>
</organism>
<evidence type="ECO:0000313" key="2">
    <source>
        <dbReference type="Proteomes" id="UP000565078"/>
    </source>
</evidence>
<name>A0A7J4IUA3_9ARCH</name>
<dbReference type="CDD" id="cd00298">
    <property type="entry name" value="ACD_sHsps_p23-like"/>
    <property type="match status" value="1"/>
</dbReference>
<sequence>MALWRKRKTDDYGIDYESLEEIISEILDSFDEKDIDLSKPLKVGFSLSLDEKGYIRIDEFGVLKGEEASEKKPEAPLVEVIDFEKEVLVVVETASLKDNDIDVRVNGNEMIFSNHNSKKFLKKVSFPCTVKEETLKTNYNNGVLELRLSKRGKEATSFN</sequence>
<dbReference type="SUPFAM" id="SSF49764">
    <property type="entry name" value="HSP20-like chaperones"/>
    <property type="match status" value="1"/>
</dbReference>
<comment type="caution">
    <text evidence="1">The sequence shown here is derived from an EMBL/GenBank/DDBJ whole genome shotgun (WGS) entry which is preliminary data.</text>
</comment>
<dbReference type="AlphaFoldDB" id="A0A7J4IUA3"/>
<dbReference type="Gene3D" id="2.60.40.790">
    <property type="match status" value="1"/>
</dbReference>
<gene>
    <name evidence="1" type="ORF">HA254_00390</name>
</gene>
<proteinExistence type="predicted"/>